<dbReference type="Proteomes" id="UP001524502">
    <property type="component" value="Unassembled WGS sequence"/>
</dbReference>
<evidence type="ECO:0000313" key="9">
    <source>
        <dbReference type="EMBL" id="MCQ4635228.1"/>
    </source>
</evidence>
<dbReference type="Gene3D" id="3.10.450.30">
    <property type="entry name" value="Microbial ribonucleases"/>
    <property type="match status" value="1"/>
</dbReference>
<keyword evidence="7" id="KW-0255">Endonuclease</keyword>
<dbReference type="PROSITE" id="PS51257">
    <property type="entry name" value="PROKAR_LIPOPROTEIN"/>
    <property type="match status" value="1"/>
</dbReference>
<evidence type="ECO:0000256" key="8">
    <source>
        <dbReference type="SAM" id="MobiDB-lite"/>
    </source>
</evidence>
<keyword evidence="4 7" id="KW-0964">Secreted</keyword>
<evidence type="ECO:0000256" key="5">
    <source>
        <dbReference type="ARBA" id="ARBA00022722"/>
    </source>
</evidence>
<keyword evidence="6 7" id="KW-0378">Hydrolase</keyword>
<gene>
    <name evidence="9" type="ORF">NE619_00585</name>
</gene>
<dbReference type="EMBL" id="JANFXK010000001">
    <property type="protein sequence ID" value="MCQ4635228.1"/>
    <property type="molecule type" value="Genomic_DNA"/>
</dbReference>
<comment type="subcellular location">
    <subcellularLocation>
        <location evidence="1 7">Secreted</location>
    </subcellularLocation>
</comment>
<proteinExistence type="inferred from homology"/>
<evidence type="ECO:0000256" key="1">
    <source>
        <dbReference type="ARBA" id="ARBA00004613"/>
    </source>
</evidence>
<feature type="region of interest" description="Disordered" evidence="8">
    <location>
        <begin position="86"/>
        <end position="106"/>
    </location>
</feature>
<comment type="caution">
    <text evidence="9">The sequence shown here is derived from an EMBL/GenBank/DDBJ whole genome shotgun (WGS) entry which is preliminary data.</text>
</comment>
<dbReference type="InterPro" id="IPR016191">
    <property type="entry name" value="Ribonuclease/ribotoxin"/>
</dbReference>
<dbReference type="PIRSF" id="PIRSF001013">
    <property type="entry name" value="Barnase"/>
    <property type="match status" value="1"/>
</dbReference>
<accession>A0ABT1RJ67</accession>
<evidence type="ECO:0000256" key="6">
    <source>
        <dbReference type="ARBA" id="ARBA00022801"/>
    </source>
</evidence>
<dbReference type="RefSeq" id="WP_256130426.1">
    <property type="nucleotide sequence ID" value="NZ_JANFXK010000001.1"/>
</dbReference>
<feature type="signal peptide" evidence="7">
    <location>
        <begin position="1"/>
        <end position="20"/>
    </location>
</feature>
<dbReference type="SUPFAM" id="SSF53933">
    <property type="entry name" value="Microbial ribonucleases"/>
    <property type="match status" value="1"/>
</dbReference>
<reference evidence="9 10" key="1">
    <citation type="submission" date="2022-06" db="EMBL/GenBank/DDBJ databases">
        <title>Isolation of gut microbiota from human fecal samples.</title>
        <authorList>
            <person name="Pamer E.G."/>
            <person name="Barat B."/>
            <person name="Waligurski E."/>
            <person name="Medina S."/>
            <person name="Paddock L."/>
            <person name="Mostad J."/>
        </authorList>
    </citation>
    <scope>NUCLEOTIDE SEQUENCE [LARGE SCALE GENOMIC DNA]</scope>
    <source>
        <strain evidence="9 10">SL.3.17</strain>
    </source>
</reference>
<name>A0ABT1RJ67_9FIRM</name>
<organism evidence="9 10">
    <name type="scientific">Anaerovorax odorimutans</name>
    <dbReference type="NCBI Taxonomy" id="109327"/>
    <lineage>
        <taxon>Bacteria</taxon>
        <taxon>Bacillati</taxon>
        <taxon>Bacillota</taxon>
        <taxon>Clostridia</taxon>
        <taxon>Peptostreptococcales</taxon>
        <taxon>Anaerovoracaceae</taxon>
        <taxon>Anaerovorax</taxon>
    </lineage>
</organism>
<evidence type="ECO:0000313" key="10">
    <source>
        <dbReference type="Proteomes" id="UP001524502"/>
    </source>
</evidence>
<dbReference type="Pfam" id="PF00545">
    <property type="entry name" value="Ribonuclease"/>
    <property type="match status" value="1"/>
</dbReference>
<evidence type="ECO:0000256" key="3">
    <source>
        <dbReference type="ARBA" id="ARBA00022214"/>
    </source>
</evidence>
<evidence type="ECO:0000256" key="2">
    <source>
        <dbReference type="ARBA" id="ARBA00009006"/>
    </source>
</evidence>
<evidence type="ECO:0000256" key="7">
    <source>
        <dbReference type="PIRNR" id="PIRNR001013"/>
    </source>
</evidence>
<keyword evidence="10" id="KW-1185">Reference proteome</keyword>
<comment type="similarity">
    <text evidence="2 7">Belongs to the ribonuclease N1/T1 family.</text>
</comment>
<feature type="chain" id="PRO_5045016080" description="Ribonuclease" evidence="7">
    <location>
        <begin position="21"/>
        <end position="150"/>
    </location>
</feature>
<dbReference type="PRINTS" id="PR00117">
    <property type="entry name" value="BARNASE"/>
</dbReference>
<dbReference type="InterPro" id="IPR001887">
    <property type="entry name" value="Barnase"/>
</dbReference>
<keyword evidence="7" id="KW-0732">Signal</keyword>
<keyword evidence="5 7" id="KW-0540">Nuclease</keyword>
<dbReference type="EC" id="3.1.27.-" evidence="7"/>
<evidence type="ECO:0000256" key="4">
    <source>
        <dbReference type="ARBA" id="ARBA00022525"/>
    </source>
</evidence>
<dbReference type="InterPro" id="IPR000026">
    <property type="entry name" value="N1-like"/>
</dbReference>
<sequence length="150" mass="16790">MKKWISVLAALLLTFAILTGCQTQDQSQTQDQGTAVSVSESGEYDSREEVAAYLQEYGKLPQNYITKKDAKKLGWKGGSLEPYAPGKSIGGDHFGNREKVLPEEDEYKECDIDTRGAESRGAKRIVYSDDGDIYYTEDHYKTFTKLVEGE</sequence>
<protein>
    <recommendedName>
        <fullName evidence="3 7">Ribonuclease</fullName>
        <ecNumber evidence="7">3.1.27.-</ecNumber>
    </recommendedName>
</protein>